<dbReference type="PANTHER" id="PTHR33164:SF107">
    <property type="entry name" value="TRANSCRIPTIONAL REGULATORY PROTEIN"/>
    <property type="match status" value="1"/>
</dbReference>
<dbReference type="SUPFAM" id="SSF46785">
    <property type="entry name" value="Winged helix' DNA-binding domain"/>
    <property type="match status" value="1"/>
</dbReference>
<dbReference type="InterPro" id="IPR036388">
    <property type="entry name" value="WH-like_DNA-bd_sf"/>
</dbReference>
<dbReference type="RefSeq" id="WP_344244552.1">
    <property type="nucleotide sequence ID" value="NZ_BAAAPM010000001.1"/>
</dbReference>
<dbReference type="Gene3D" id="1.10.10.10">
    <property type="entry name" value="Winged helix-like DNA-binding domain superfamily/Winged helix DNA-binding domain"/>
    <property type="match status" value="1"/>
</dbReference>
<sequence length="158" mass="16337">MSEPTDCGPSCPTLGATGLPELADLAVLVRSTVADVADRHDLTPMQGRLLCLLLDGPLRMAELARRLGVEKAALTGLVDRAERRSLVERRAVPGDRRAVLVALSDAGTSAVSVFHADAADALDAMLGDLTEEERAAFRRMAATVVASASASASASAVG</sequence>
<dbReference type="SMART" id="SM00347">
    <property type="entry name" value="HTH_MARR"/>
    <property type="match status" value="1"/>
</dbReference>
<dbReference type="InterPro" id="IPR000835">
    <property type="entry name" value="HTH_MarR-typ"/>
</dbReference>
<organism evidence="2 3">
    <name type="scientific">Isoptericola hypogeus</name>
    <dbReference type="NCBI Taxonomy" id="300179"/>
    <lineage>
        <taxon>Bacteria</taxon>
        <taxon>Bacillati</taxon>
        <taxon>Actinomycetota</taxon>
        <taxon>Actinomycetes</taxon>
        <taxon>Micrococcales</taxon>
        <taxon>Promicromonosporaceae</taxon>
        <taxon>Isoptericola</taxon>
    </lineage>
</organism>
<dbReference type="PANTHER" id="PTHR33164">
    <property type="entry name" value="TRANSCRIPTIONAL REGULATOR, MARR FAMILY"/>
    <property type="match status" value="1"/>
</dbReference>
<evidence type="ECO:0000313" key="3">
    <source>
        <dbReference type="Proteomes" id="UP001501138"/>
    </source>
</evidence>
<dbReference type="PRINTS" id="PR00598">
    <property type="entry name" value="HTHMARR"/>
</dbReference>
<reference evidence="2 3" key="1">
    <citation type="journal article" date="2019" name="Int. J. Syst. Evol. Microbiol.">
        <title>The Global Catalogue of Microorganisms (GCM) 10K type strain sequencing project: providing services to taxonomists for standard genome sequencing and annotation.</title>
        <authorList>
            <consortium name="The Broad Institute Genomics Platform"/>
            <consortium name="The Broad Institute Genome Sequencing Center for Infectious Disease"/>
            <person name="Wu L."/>
            <person name="Ma J."/>
        </authorList>
    </citation>
    <scope>NUCLEOTIDE SEQUENCE [LARGE SCALE GENOMIC DNA]</scope>
    <source>
        <strain evidence="2 3">JCM 15589</strain>
    </source>
</reference>
<name>A0ABN2INC4_9MICO</name>
<proteinExistence type="predicted"/>
<evidence type="ECO:0000259" key="1">
    <source>
        <dbReference type="PROSITE" id="PS50995"/>
    </source>
</evidence>
<gene>
    <name evidence="2" type="ORF">GCM10009809_00940</name>
</gene>
<keyword evidence="3" id="KW-1185">Reference proteome</keyword>
<comment type="caution">
    <text evidence="2">The sequence shown here is derived from an EMBL/GenBank/DDBJ whole genome shotgun (WGS) entry which is preliminary data.</text>
</comment>
<dbReference type="EMBL" id="BAAAPM010000001">
    <property type="protein sequence ID" value="GAA1708520.1"/>
    <property type="molecule type" value="Genomic_DNA"/>
</dbReference>
<evidence type="ECO:0000313" key="2">
    <source>
        <dbReference type="EMBL" id="GAA1708520.1"/>
    </source>
</evidence>
<accession>A0ABN2INC4</accession>
<feature type="domain" description="HTH marR-type" evidence="1">
    <location>
        <begin position="15"/>
        <end position="146"/>
    </location>
</feature>
<protein>
    <recommendedName>
        <fullName evidence="1">HTH marR-type domain-containing protein</fullName>
    </recommendedName>
</protein>
<dbReference type="PROSITE" id="PS50995">
    <property type="entry name" value="HTH_MARR_2"/>
    <property type="match status" value="1"/>
</dbReference>
<dbReference type="Pfam" id="PF12802">
    <property type="entry name" value="MarR_2"/>
    <property type="match status" value="1"/>
</dbReference>
<dbReference type="InterPro" id="IPR036390">
    <property type="entry name" value="WH_DNA-bd_sf"/>
</dbReference>
<dbReference type="Proteomes" id="UP001501138">
    <property type="component" value="Unassembled WGS sequence"/>
</dbReference>
<dbReference type="InterPro" id="IPR039422">
    <property type="entry name" value="MarR/SlyA-like"/>
</dbReference>